<feature type="domain" description="Flagellin N-terminal" evidence="5">
    <location>
        <begin position="5"/>
        <end position="140"/>
    </location>
</feature>
<keyword evidence="7" id="KW-0966">Cell projection</keyword>
<reference evidence="8" key="1">
    <citation type="submission" date="2016-10" db="EMBL/GenBank/DDBJ databases">
        <authorList>
            <person name="Varghese N."/>
            <person name="Submissions S."/>
        </authorList>
    </citation>
    <scope>NUCLEOTIDE SEQUENCE [LARGE SCALE GENOMIC DNA]</scope>
    <source>
        <strain evidence="8">CGMCC 1.9113</strain>
    </source>
</reference>
<keyword evidence="8" id="KW-1185">Reference proteome</keyword>
<dbReference type="InterPro" id="IPR001492">
    <property type="entry name" value="Flagellin"/>
</dbReference>
<dbReference type="Pfam" id="PF07196">
    <property type="entry name" value="Flagellin_IN"/>
    <property type="match status" value="1"/>
</dbReference>
<keyword evidence="3 4" id="KW-0975">Bacterial flagellum</keyword>
<dbReference type="OrthoDB" id="9796789at2"/>
<dbReference type="STRING" id="634430.SAMN04488241_11228"/>
<sequence length="572" mass="57731">MTVIGSNTSAMRAANASMSATSALSTAMERLSTGKRINSAKDDAAGLAISSRMTSQIKSMGVAIRNANDGISMAQTAEGALGEVTSMLQRMKELATQSANGTLGTSERKALQSEVTQLTSQIDDIAKNTNFNGQNLLDGSVKNLKLQTGSSANDTISVTVGSMSTSALKLSSGGAPGQITTGRVGDLSNVGASYVQLNGVNAIAKNFDAGVTTDTASKLAAAINENSDKSGVTATASNNVSSSKLTQETFKAGDLNINGKNVAAAGSAEQLVANINNNDYGVTAVLNDDKTITLSNSDGKDITATGLGFSGTAQKGFVSLNQKDGKNIAVSVSDFTPDDGDAATPAAAGVDDVDRAAVKKFGLNISDGTSFSGTDVTAATALAAGDLKINGVAVPATTGKDAGGTNLTTAALTASQMADAINSVKDQSKVEASVTGGKLTLKSMDGSLVRLEGASVAKTGLTGQGGSPNMNTGVDISSQTSASQAMSVIDKALDQISATRGDLGAVQNRLQVTVNNLTTTTTNLSDARSRIEDADFSAESTALAKAQILSQASTAMLAQANQSQQSVMKLLG</sequence>
<evidence type="ECO:0000313" key="8">
    <source>
        <dbReference type="Proteomes" id="UP000199586"/>
    </source>
</evidence>
<dbReference type="SUPFAM" id="SSF64518">
    <property type="entry name" value="Phase 1 flagellin"/>
    <property type="match status" value="1"/>
</dbReference>
<gene>
    <name evidence="7" type="ORF">SAMN04488241_11228</name>
</gene>
<dbReference type="Gene3D" id="1.20.1330.10">
    <property type="entry name" value="f41 fragment of flagellin, N-terminal domain"/>
    <property type="match status" value="1"/>
</dbReference>
<evidence type="ECO:0000259" key="5">
    <source>
        <dbReference type="Pfam" id="PF00669"/>
    </source>
</evidence>
<evidence type="ECO:0000256" key="3">
    <source>
        <dbReference type="ARBA" id="ARBA00023143"/>
    </source>
</evidence>
<dbReference type="InterPro" id="IPR046358">
    <property type="entry name" value="Flagellin_C"/>
</dbReference>
<dbReference type="PRINTS" id="PR00207">
    <property type="entry name" value="FLAGELLIN"/>
</dbReference>
<evidence type="ECO:0000259" key="6">
    <source>
        <dbReference type="Pfam" id="PF00700"/>
    </source>
</evidence>
<dbReference type="PANTHER" id="PTHR42792:SF2">
    <property type="entry name" value="FLAGELLIN"/>
    <property type="match status" value="1"/>
</dbReference>
<comment type="subcellular location">
    <subcellularLocation>
        <location evidence="4">Secreted</location>
    </subcellularLocation>
    <subcellularLocation>
        <location evidence="4">Bacterial flagellum</location>
    </subcellularLocation>
</comment>
<keyword evidence="2 4" id="KW-0964">Secreted</keyword>
<dbReference type="Gene3D" id="3.30.70.2120">
    <property type="match status" value="2"/>
</dbReference>
<dbReference type="GO" id="GO:0005576">
    <property type="term" value="C:extracellular region"/>
    <property type="evidence" value="ECO:0007669"/>
    <property type="project" value="UniProtKB-SubCell"/>
</dbReference>
<dbReference type="InterPro" id="IPR001029">
    <property type="entry name" value="Flagellin_N"/>
</dbReference>
<feature type="domain" description="Flagellin C-terminal" evidence="6">
    <location>
        <begin position="486"/>
        <end position="571"/>
    </location>
</feature>
<protein>
    <recommendedName>
        <fullName evidence="4">Flagellin</fullName>
    </recommendedName>
</protein>
<proteinExistence type="inferred from homology"/>
<evidence type="ECO:0000256" key="4">
    <source>
        <dbReference type="RuleBase" id="RU362073"/>
    </source>
</evidence>
<comment type="similarity">
    <text evidence="1 4">Belongs to the bacterial flagellin family.</text>
</comment>
<dbReference type="InterPro" id="IPR010810">
    <property type="entry name" value="Flagellin_hook_IN_motif"/>
</dbReference>
<dbReference type="Pfam" id="PF00669">
    <property type="entry name" value="Flagellin_N"/>
    <property type="match status" value="1"/>
</dbReference>
<dbReference type="InterPro" id="IPR042187">
    <property type="entry name" value="Flagellin_C_sub2"/>
</dbReference>
<dbReference type="GO" id="GO:0009288">
    <property type="term" value="C:bacterial-type flagellum"/>
    <property type="evidence" value="ECO:0007669"/>
    <property type="project" value="UniProtKB-SubCell"/>
</dbReference>
<dbReference type="Pfam" id="PF00700">
    <property type="entry name" value="Flagellin_C"/>
    <property type="match status" value="1"/>
</dbReference>
<organism evidence="7 8">
    <name type="scientific">Sphingomonas rubra</name>
    <dbReference type="NCBI Taxonomy" id="634430"/>
    <lineage>
        <taxon>Bacteria</taxon>
        <taxon>Pseudomonadati</taxon>
        <taxon>Pseudomonadota</taxon>
        <taxon>Alphaproteobacteria</taxon>
        <taxon>Sphingomonadales</taxon>
        <taxon>Sphingomonadaceae</taxon>
        <taxon>Sphingomonas</taxon>
    </lineage>
</organism>
<dbReference type="PANTHER" id="PTHR42792">
    <property type="entry name" value="FLAGELLIN"/>
    <property type="match status" value="1"/>
</dbReference>
<accession>A0A1I5UKE7</accession>
<dbReference type="AlphaFoldDB" id="A0A1I5UKE7"/>
<keyword evidence="7" id="KW-0282">Flagellum</keyword>
<comment type="function">
    <text evidence="4">Flagellin is the subunit protein which polymerizes to form the filaments of bacterial flagella.</text>
</comment>
<dbReference type="Proteomes" id="UP000199586">
    <property type="component" value="Unassembled WGS sequence"/>
</dbReference>
<evidence type="ECO:0000313" key="7">
    <source>
        <dbReference type="EMBL" id="SFP95517.1"/>
    </source>
</evidence>
<dbReference type="EMBL" id="FOXP01000012">
    <property type="protein sequence ID" value="SFP95517.1"/>
    <property type="molecule type" value="Genomic_DNA"/>
</dbReference>
<keyword evidence="7" id="KW-0969">Cilium</keyword>
<dbReference type="GO" id="GO:0005198">
    <property type="term" value="F:structural molecule activity"/>
    <property type="evidence" value="ECO:0007669"/>
    <property type="project" value="UniProtKB-UniRule"/>
</dbReference>
<name>A0A1I5UKE7_9SPHN</name>
<evidence type="ECO:0000256" key="1">
    <source>
        <dbReference type="ARBA" id="ARBA00005709"/>
    </source>
</evidence>
<evidence type="ECO:0000256" key="2">
    <source>
        <dbReference type="ARBA" id="ARBA00022525"/>
    </source>
</evidence>
<dbReference type="Gene3D" id="6.10.10.10">
    <property type="entry name" value="Flagellar export chaperone, C-terminal domain"/>
    <property type="match status" value="1"/>
</dbReference>